<name>A0A8D5ZQ66_9BACL</name>
<sequence length="87" mass="10304">MVKKIKTIIDWLFLPLFLSYIYFGITNTTPSWYDYFLGVTYILAAIRYWIDYFMEEKEKKSLLIVAAIFVVIAILIFLIKPIKQGII</sequence>
<dbReference type="AlphaFoldDB" id="A0A8D5ZQ66"/>
<keyword evidence="1" id="KW-1133">Transmembrane helix</keyword>
<accession>A0A8D5ZQ66</accession>
<reference evidence="2" key="1">
    <citation type="journal article" date="2013" name="Int. J. Syst. Evol. Microbiol.">
        <title>Polycladomyces abyssicola gen. nov., sp. nov., a thermophilic filamentous bacterium isolated from hemipelagic sediment.</title>
        <authorList>
            <person name="Tsubouchi T."/>
            <person name="Shimane Y."/>
            <person name="Mori K."/>
            <person name="Usui K."/>
            <person name="Hiraki T."/>
            <person name="Tame A."/>
            <person name="Uematsu K."/>
            <person name="Maruyama T."/>
            <person name="Hatada Y."/>
        </authorList>
    </citation>
    <scope>NUCLEOTIDE SEQUENCE</scope>
    <source>
        <strain evidence="2">JIR-001</strain>
    </source>
</reference>
<proteinExistence type="predicted"/>
<dbReference type="RefSeq" id="WP_212773302.1">
    <property type="nucleotide sequence ID" value="NZ_AP024601.1"/>
</dbReference>
<dbReference type="Proteomes" id="UP000677436">
    <property type="component" value="Chromosome"/>
</dbReference>
<keyword evidence="3" id="KW-1185">Reference proteome</keyword>
<evidence type="ECO:0000313" key="3">
    <source>
        <dbReference type="Proteomes" id="UP000677436"/>
    </source>
</evidence>
<feature type="transmembrane region" description="Helical" evidence="1">
    <location>
        <begin position="7"/>
        <end position="26"/>
    </location>
</feature>
<dbReference type="KEGG" id="pabs:JIR001_28110"/>
<protein>
    <submittedName>
        <fullName evidence="2">Uncharacterized protein</fullName>
    </submittedName>
</protein>
<feature type="transmembrane region" description="Helical" evidence="1">
    <location>
        <begin position="32"/>
        <end position="50"/>
    </location>
</feature>
<organism evidence="2 3">
    <name type="scientific">Polycladomyces abyssicola</name>
    <dbReference type="NCBI Taxonomy" id="1125966"/>
    <lineage>
        <taxon>Bacteria</taxon>
        <taxon>Bacillati</taxon>
        <taxon>Bacillota</taxon>
        <taxon>Bacilli</taxon>
        <taxon>Bacillales</taxon>
        <taxon>Thermoactinomycetaceae</taxon>
        <taxon>Polycladomyces</taxon>
    </lineage>
</organism>
<evidence type="ECO:0000256" key="1">
    <source>
        <dbReference type="SAM" id="Phobius"/>
    </source>
</evidence>
<evidence type="ECO:0000313" key="2">
    <source>
        <dbReference type="EMBL" id="BCU83028.1"/>
    </source>
</evidence>
<feature type="transmembrane region" description="Helical" evidence="1">
    <location>
        <begin position="62"/>
        <end position="82"/>
    </location>
</feature>
<keyword evidence="1" id="KW-0812">Transmembrane</keyword>
<reference evidence="2" key="2">
    <citation type="journal article" date="2021" name="Microbiol. Resour. Announc.">
        <title>Complete Genome Sequence of Polycladomyces abyssicola JIR-001T, Isolated from Hemipelagic Sediment in Deep Seawater.</title>
        <authorList>
            <person name="Tsubouchi T."/>
            <person name="Kaneko Y."/>
        </authorList>
    </citation>
    <scope>NUCLEOTIDE SEQUENCE</scope>
    <source>
        <strain evidence="2">JIR-001</strain>
    </source>
</reference>
<dbReference type="EMBL" id="AP024601">
    <property type="protein sequence ID" value="BCU83028.1"/>
    <property type="molecule type" value="Genomic_DNA"/>
</dbReference>
<keyword evidence="1" id="KW-0472">Membrane</keyword>
<gene>
    <name evidence="2" type="ORF">JIR001_28110</name>
</gene>